<gene>
    <name evidence="2" type="ORF">SAMN05444401_3842</name>
</gene>
<feature type="transmembrane region" description="Helical" evidence="1">
    <location>
        <begin position="34"/>
        <end position="51"/>
    </location>
</feature>
<dbReference type="PANTHER" id="PTHR34821:SF2">
    <property type="entry name" value="INNER MEMBRANE PROTEIN YDCZ"/>
    <property type="match status" value="1"/>
</dbReference>
<accession>A0A1M6LZF5</accession>
<keyword evidence="1" id="KW-0812">Transmembrane</keyword>
<keyword evidence="1" id="KW-0472">Membrane</keyword>
<dbReference type="Proteomes" id="UP000184080">
    <property type="component" value="Unassembled WGS sequence"/>
</dbReference>
<dbReference type="AlphaFoldDB" id="A0A1M6LZF5"/>
<feature type="transmembrane region" description="Helical" evidence="1">
    <location>
        <begin position="7"/>
        <end position="28"/>
    </location>
</feature>
<dbReference type="GO" id="GO:0005886">
    <property type="term" value="C:plasma membrane"/>
    <property type="evidence" value="ECO:0007669"/>
    <property type="project" value="TreeGrafter"/>
</dbReference>
<dbReference type="InterPro" id="IPR006750">
    <property type="entry name" value="YdcZ"/>
</dbReference>
<evidence type="ECO:0000313" key="2">
    <source>
        <dbReference type="EMBL" id="SHJ76574.1"/>
    </source>
</evidence>
<evidence type="ECO:0000256" key="1">
    <source>
        <dbReference type="SAM" id="Phobius"/>
    </source>
</evidence>
<keyword evidence="1" id="KW-1133">Transmembrane helix</keyword>
<dbReference type="Pfam" id="PF04657">
    <property type="entry name" value="DMT_YdcZ"/>
    <property type="match status" value="1"/>
</dbReference>
<feature type="transmembrane region" description="Helical" evidence="1">
    <location>
        <begin position="124"/>
        <end position="139"/>
    </location>
</feature>
<keyword evidence="3" id="KW-1185">Reference proteome</keyword>
<protein>
    <submittedName>
        <fullName evidence="2">Transporter family-2 protein</fullName>
    </submittedName>
</protein>
<dbReference type="EMBL" id="FQZO01000007">
    <property type="protein sequence ID" value="SHJ76574.1"/>
    <property type="molecule type" value="Genomic_DNA"/>
</dbReference>
<reference evidence="2 3" key="1">
    <citation type="submission" date="2016-11" db="EMBL/GenBank/DDBJ databases">
        <authorList>
            <person name="Jaros S."/>
            <person name="Januszkiewicz K."/>
            <person name="Wedrychowicz H."/>
        </authorList>
    </citation>
    <scope>NUCLEOTIDE SEQUENCE [LARGE SCALE GENOMIC DNA]</scope>
    <source>
        <strain evidence="2 3">DSM 21864</strain>
    </source>
</reference>
<dbReference type="STRING" id="1121298.SAMN05444401_3842"/>
<feature type="transmembrane region" description="Helical" evidence="1">
    <location>
        <begin position="63"/>
        <end position="83"/>
    </location>
</feature>
<organism evidence="2 3">
    <name type="scientific">Clostridium amylolyticum</name>
    <dbReference type="NCBI Taxonomy" id="1121298"/>
    <lineage>
        <taxon>Bacteria</taxon>
        <taxon>Bacillati</taxon>
        <taxon>Bacillota</taxon>
        <taxon>Clostridia</taxon>
        <taxon>Eubacteriales</taxon>
        <taxon>Clostridiaceae</taxon>
        <taxon>Clostridium</taxon>
    </lineage>
</organism>
<feature type="transmembrane region" description="Helical" evidence="1">
    <location>
        <begin position="89"/>
        <end position="112"/>
    </location>
</feature>
<sequence>MYKNLALINGVILAIMVFFNGMLAGITGPYMSTLIFHMLGFILIIIISIIKKNKFSNLKDLQPIFFLSGVLGVITILLNNLSIPRIGVTLVTGVSLFGQIVMSSLVEHFGLFGMPANRFKKEKTLGFSMILLGIIVMITM</sequence>
<evidence type="ECO:0000313" key="3">
    <source>
        <dbReference type="Proteomes" id="UP000184080"/>
    </source>
</evidence>
<name>A0A1M6LZF5_9CLOT</name>
<proteinExistence type="predicted"/>
<dbReference type="RefSeq" id="WP_073010567.1">
    <property type="nucleotide sequence ID" value="NZ_FQZO01000007.1"/>
</dbReference>
<dbReference type="PANTHER" id="PTHR34821">
    <property type="entry name" value="INNER MEMBRANE PROTEIN YDCZ"/>
    <property type="match status" value="1"/>
</dbReference>